<feature type="domain" description="Cry1Ac-like" evidence="10">
    <location>
        <begin position="1060"/>
        <end position="1137"/>
    </location>
</feature>
<evidence type="ECO:0000313" key="11">
    <source>
        <dbReference type="EMBL" id="OTY74981.1"/>
    </source>
</evidence>
<dbReference type="GO" id="GO:0001907">
    <property type="term" value="P:symbiont-mediated killing of host cell"/>
    <property type="evidence" value="ECO:0007669"/>
    <property type="project" value="InterPro"/>
</dbReference>
<comment type="similarity">
    <text evidence="1">Belongs to the delta endotoxin family.</text>
</comment>
<dbReference type="SUPFAM" id="SSF51096">
    <property type="entry name" value="delta-Endotoxin (insectocide), middle domain"/>
    <property type="match status" value="1"/>
</dbReference>
<dbReference type="CDD" id="cd04085">
    <property type="entry name" value="delta_endotoxin_C"/>
    <property type="match status" value="1"/>
</dbReference>
<dbReference type="InterPro" id="IPR048645">
    <property type="entry name" value="Cry1Ac-like_dom-VII"/>
</dbReference>
<dbReference type="GO" id="GO:0090729">
    <property type="term" value="F:toxin activity"/>
    <property type="evidence" value="ECO:0007669"/>
    <property type="project" value="UniProtKB-KW"/>
</dbReference>
<dbReference type="GO" id="GO:0005102">
    <property type="term" value="F:signaling receptor binding"/>
    <property type="evidence" value="ECO:0007669"/>
    <property type="project" value="InterPro"/>
</dbReference>
<name>A0A243CY42_BACTU</name>
<evidence type="ECO:0000259" key="6">
    <source>
        <dbReference type="Pfam" id="PF00555"/>
    </source>
</evidence>
<dbReference type="InterPro" id="IPR005638">
    <property type="entry name" value="Pest_crys_dom-III"/>
</dbReference>
<dbReference type="PANTHER" id="PTHR37003:SF2">
    <property type="entry name" value="PESTICIDAL CRYSTAL PROTEIN N-TERMINAL DOMAIN-CONTAINING PROTEIN"/>
    <property type="match status" value="1"/>
</dbReference>
<dbReference type="InterPro" id="IPR008979">
    <property type="entry name" value="Galactose-bd-like_sf"/>
</dbReference>
<dbReference type="InterPro" id="IPR041587">
    <property type="entry name" value="Cry_V"/>
</dbReference>
<accession>A0A243CY42</accession>
<dbReference type="Gene3D" id="2.60.120.260">
    <property type="entry name" value="Galactose-binding domain-like"/>
    <property type="match status" value="2"/>
</dbReference>
<dbReference type="SUPFAM" id="SSF49785">
    <property type="entry name" value="Galactose-binding domain-like"/>
    <property type="match status" value="2"/>
</dbReference>
<feature type="domain" description="Pesticidal crystal protein" evidence="6">
    <location>
        <begin position="309"/>
        <end position="535"/>
    </location>
</feature>
<dbReference type="Pfam" id="PF00555">
    <property type="entry name" value="Endotoxin_M"/>
    <property type="match status" value="1"/>
</dbReference>
<dbReference type="InterPro" id="IPR038979">
    <property type="entry name" value="Pest_crys"/>
</dbReference>
<keyword evidence="2" id="KW-0800">Toxin</keyword>
<dbReference type="Gene3D" id="1.20.190.10">
    <property type="entry name" value="Pesticidal crystal protein, N-terminal domain"/>
    <property type="match status" value="1"/>
</dbReference>
<feature type="domain" description="Pesticidal crystal protein" evidence="8">
    <location>
        <begin position="102"/>
        <end position="301"/>
    </location>
</feature>
<evidence type="ECO:0000256" key="1">
    <source>
        <dbReference type="ARBA" id="ARBA00007819"/>
    </source>
</evidence>
<organism evidence="11 12">
    <name type="scientific">Bacillus thuringiensis serovar vazensis</name>
    <dbReference type="NCBI Taxonomy" id="180867"/>
    <lineage>
        <taxon>Bacteria</taxon>
        <taxon>Bacillati</taxon>
        <taxon>Bacillota</taxon>
        <taxon>Bacilli</taxon>
        <taxon>Bacillales</taxon>
        <taxon>Bacillaceae</taxon>
        <taxon>Bacillus</taxon>
        <taxon>Bacillus cereus group</taxon>
    </lineage>
</organism>
<dbReference type="AlphaFoldDB" id="A0A243CY42"/>
<feature type="domain" description="Pesticidal crystal protein" evidence="7">
    <location>
        <begin position="545"/>
        <end position="689"/>
    </location>
</feature>
<dbReference type="Pfam" id="PF03945">
    <property type="entry name" value="Endotoxin_N"/>
    <property type="match status" value="1"/>
</dbReference>
<dbReference type="InterPro" id="IPR036399">
    <property type="entry name" value="Pest_cryst_cen_dom_sf"/>
</dbReference>
<dbReference type="PANTHER" id="PTHR37003">
    <property type="entry name" value="ENDOTOXIN_N DOMAIN-CONTAINING PROTEIN-RELATED"/>
    <property type="match status" value="1"/>
</dbReference>
<evidence type="ECO:0000256" key="3">
    <source>
        <dbReference type="ARBA" id="ARBA00022969"/>
    </source>
</evidence>
<dbReference type="EMBL" id="NFDQ01000061">
    <property type="protein sequence ID" value="OTY74981.1"/>
    <property type="molecule type" value="Genomic_DNA"/>
</dbReference>
<evidence type="ECO:0000259" key="10">
    <source>
        <dbReference type="Pfam" id="PF21463"/>
    </source>
</evidence>
<protein>
    <recommendedName>
        <fullName evidence="5">Crystaline entomocidal protoxin</fullName>
    </recommendedName>
</protein>
<evidence type="ECO:0000259" key="7">
    <source>
        <dbReference type="Pfam" id="PF03944"/>
    </source>
</evidence>
<proteinExistence type="inferred from homology"/>
<dbReference type="InterPro" id="IPR036716">
    <property type="entry name" value="Pest_crys_N_sf"/>
</dbReference>
<dbReference type="SUPFAM" id="SSF56849">
    <property type="entry name" value="delta-Endotoxin (insectocide), N-terminal domain"/>
    <property type="match status" value="1"/>
</dbReference>
<comment type="caution">
    <text evidence="11">The sequence shown here is derived from an EMBL/GenBank/DDBJ whole genome shotgun (WGS) entry which is preliminary data.</text>
</comment>
<gene>
    <name evidence="11" type="ORF">BK749_14660</name>
</gene>
<dbReference type="Proteomes" id="UP000194911">
    <property type="component" value="Unassembled WGS sequence"/>
</dbReference>
<evidence type="ECO:0000313" key="12">
    <source>
        <dbReference type="Proteomes" id="UP000194911"/>
    </source>
</evidence>
<keyword evidence="3" id="KW-0749">Sporulation</keyword>
<evidence type="ECO:0000256" key="2">
    <source>
        <dbReference type="ARBA" id="ARBA00022656"/>
    </source>
</evidence>
<evidence type="ECO:0000259" key="9">
    <source>
        <dbReference type="Pfam" id="PF17997"/>
    </source>
</evidence>
<dbReference type="Pfam" id="PF21463">
    <property type="entry name" value="Cry1Ac_dom-VII"/>
    <property type="match status" value="1"/>
</dbReference>
<dbReference type="InterPro" id="IPR001178">
    <property type="entry name" value="Pest_cryst_dom_II"/>
</dbReference>
<evidence type="ECO:0000256" key="4">
    <source>
        <dbReference type="ARBA" id="ARBA00023026"/>
    </source>
</evidence>
<dbReference type="Pfam" id="PF03944">
    <property type="entry name" value="Endotoxin_C"/>
    <property type="match status" value="1"/>
</dbReference>
<dbReference type="GO" id="GO:0030435">
    <property type="term" value="P:sporulation resulting in formation of a cellular spore"/>
    <property type="evidence" value="ECO:0007669"/>
    <property type="project" value="UniProtKB-KW"/>
</dbReference>
<evidence type="ECO:0000256" key="5">
    <source>
        <dbReference type="ARBA" id="ARBA00029653"/>
    </source>
</evidence>
<evidence type="ECO:0000259" key="8">
    <source>
        <dbReference type="Pfam" id="PF03945"/>
    </source>
</evidence>
<dbReference type="Pfam" id="PF17997">
    <property type="entry name" value="Cry1Ac_D5"/>
    <property type="match status" value="1"/>
</dbReference>
<dbReference type="InterPro" id="IPR005639">
    <property type="entry name" value="Pest_crys_dom_I"/>
</dbReference>
<sequence>MVMSSVSIGGKKMSQNNQNEYDIIDVSSGNFISNDSVRYPLANNPNHTLQNINYKDYLNMSEGNSVELFGDSQAFNRVATAQTGLAIVGGALGALGVPFAGEIAGLFSFILDLFWPSQETDVWEMIMDQVQGLIDQSITANVRSQAIAKLEGLGRGLEAYQELLVAWLENRNNARTRSLIKQQYVALEQIFTTGLPEFSVQNQEVPLLGVYAQAANLHLLLLRDVSIFGAEWGFEDYEIDVFYNRQMRYTAEYANYCVEWYNKGLDRLKGTDRISWMKYHQFRREMTLLVLDIVALFPNYDARRYPLETEAQLTREVYTDPIVYNPEEFLGGFCNSWTSDNQSDFSQIENAVIRPPHVFDTIASLEINTARGRIALNNTAYIDFWAGHSLTFRYPNDSARHQVQYGTITSEKNSFPFEVTDVVQVNTTAANLANAYQQAYGAPRAVFQLVNRLNGAVGSLTYSKTHTAIQACTQSLNTNSEIPRLPVSPGVTNLSTLYTHRISHITSYNFSNNLAGNRNRYGNFPVFVWTHRSAEIDNKIYANKITQIPAVKALWASSEPYPVVRGPGFTGGDIARLPNNPNIGLRFLLDPEPGVLFNRRFRVRIRFACDSGARVILTDETGINSETIVLNQTMTTENPRKYDDFQYIESRNVYTLTRFPGPWIWRLGAQSADQTRNVYIDRIEFIPLNPALEAENDLETAKKAVNALFTNRKDTLQISVTDYQINQAANLIECVSDEVYPNEKRLLFDAVKEAKRLSTARNLLEDTDFHAINGGNGWTGSTGIEIVEGDLLFKDRSLRLPSAREIERETYPTYIYQKIEESRLKPNTRYSLRGFIGSSQDLEIYVLRHQAYRVIKNVSDNLLPNMRPINACGGVDRCSQQKYVNNSLELNSSLSNGIGAADSHEFSIHMDTGELNYNEDTGIWVVFKITTTDGYATLGNLELVEEGPLSGDTLERVRKQEKQWQDQMARRRAETETRYGAAKQAIDRLFIDYQDQQLSPGTDISDLTAAQNVVQSIPYVYNDMLPEIPGMNYTSVTELTNRLQQAWDLYDQRNSIPNGDFRYGLNDWNAKSGANVQQVNHTSVLVIPNWDSQASQEITVQPNRRYVLRVTARKEGSGDGYVTIRDGAKYTETLTFNTCDYNGSNVYQEQALYTNDVYNTQSANIQGSNSAYHTQASNTDRYNMNGMYNDQTSYVTKTVEFIPHTEQVWIEMSETEGVFYIESVELIVKEN</sequence>
<feature type="domain" description="Pesticidal crystal protein Cry" evidence="9">
    <location>
        <begin position="768"/>
        <end position="947"/>
    </location>
</feature>
<dbReference type="Gene3D" id="2.100.10.10">
    <property type="entry name" value="Pesticidal crystal protein, central domain"/>
    <property type="match status" value="1"/>
</dbReference>
<keyword evidence="4" id="KW-0843">Virulence</keyword>
<reference evidence="11 12" key="1">
    <citation type="submission" date="2016-10" db="EMBL/GenBank/DDBJ databases">
        <title>Comparative genomics of Bacillus thuringiensis reveals a path to pathogens against multiple invertebrate hosts.</title>
        <authorList>
            <person name="Zheng J."/>
            <person name="Gao Q."/>
            <person name="Liu H."/>
            <person name="Peng D."/>
            <person name="Ruan L."/>
            <person name="Sun M."/>
        </authorList>
    </citation>
    <scope>NUCLEOTIDE SEQUENCE [LARGE SCALE GENOMIC DNA]</scope>
    <source>
        <strain evidence="11">BGSC 4CE1</strain>
    </source>
</reference>